<comment type="caution">
    <text evidence="1">The sequence shown here is derived from an EMBL/GenBank/DDBJ whole genome shotgun (WGS) entry which is preliminary data.</text>
</comment>
<reference evidence="1 2" key="1">
    <citation type="submission" date="2024-02" db="EMBL/GenBank/DDBJ databases">
        <authorList>
            <person name="Chen Y."/>
            <person name="Shah S."/>
            <person name="Dougan E. K."/>
            <person name="Thang M."/>
            <person name="Chan C."/>
        </authorList>
    </citation>
    <scope>NUCLEOTIDE SEQUENCE [LARGE SCALE GENOMIC DNA]</scope>
</reference>
<feature type="non-terminal residue" evidence="1">
    <location>
        <position position="331"/>
    </location>
</feature>
<dbReference type="Proteomes" id="UP001642484">
    <property type="component" value="Unassembled WGS sequence"/>
</dbReference>
<evidence type="ECO:0000313" key="1">
    <source>
        <dbReference type="EMBL" id="CAK9067126.1"/>
    </source>
</evidence>
<accession>A0ABP0NU59</accession>
<sequence length="331" mass="37686">MAMFQSLLCSYTDTGGSDSSLTRLLSNYKKLIHEEGYIDTKTDAGFNATAVFLESLEATARALRLEPANRSYRSGFTINYRALFPDESRNYRVDILEASVEQNAVIWVNGDKFEFSQEDLQRAWSELCHLLDRWKSGDAGDKPQRTEMRTSLVTLDVAWAAFEKKYISELIAIEDQARKLIVQAVESEKRLRDMEGKYGETEALLARPEYQAEQRRLVGCISYLNSVANFRRKGRDDLSAEVLFDAVRTIQRCDLAEKNGQSTELSAAARTLCGDVVESFVAMRLYLREIGKCLERVDPHLCNNAGLVTRLVDWEESWEVGARYVQNELLL</sequence>
<protein>
    <submittedName>
        <fullName evidence="1">Uncharacterized protein</fullName>
    </submittedName>
</protein>
<dbReference type="EMBL" id="CAXAMN010022176">
    <property type="protein sequence ID" value="CAK9067126.1"/>
    <property type="molecule type" value="Genomic_DNA"/>
</dbReference>
<gene>
    <name evidence="1" type="ORF">CCMP2556_LOCUS32987</name>
</gene>
<name>A0ABP0NU59_9DINO</name>
<keyword evidence="2" id="KW-1185">Reference proteome</keyword>
<organism evidence="1 2">
    <name type="scientific">Durusdinium trenchii</name>
    <dbReference type="NCBI Taxonomy" id="1381693"/>
    <lineage>
        <taxon>Eukaryota</taxon>
        <taxon>Sar</taxon>
        <taxon>Alveolata</taxon>
        <taxon>Dinophyceae</taxon>
        <taxon>Suessiales</taxon>
        <taxon>Symbiodiniaceae</taxon>
        <taxon>Durusdinium</taxon>
    </lineage>
</organism>
<proteinExistence type="predicted"/>
<evidence type="ECO:0000313" key="2">
    <source>
        <dbReference type="Proteomes" id="UP001642484"/>
    </source>
</evidence>